<dbReference type="GO" id="GO:0010420">
    <property type="term" value="F:polyprenyldihydroxybenzoate methyltransferase activity"/>
    <property type="evidence" value="ECO:0007669"/>
    <property type="project" value="InterPro"/>
</dbReference>
<feature type="non-terminal residue" evidence="6">
    <location>
        <position position="253"/>
    </location>
</feature>
<keyword evidence="3" id="KW-0831">Ubiquinone biosynthesis</keyword>
<evidence type="ECO:0000256" key="1">
    <source>
        <dbReference type="ARBA" id="ARBA00022603"/>
    </source>
</evidence>
<evidence type="ECO:0000256" key="2">
    <source>
        <dbReference type="ARBA" id="ARBA00022679"/>
    </source>
</evidence>
<dbReference type="InterPro" id="IPR013216">
    <property type="entry name" value="Methyltransf_11"/>
</dbReference>
<dbReference type="NCBIfam" id="TIGR01983">
    <property type="entry name" value="UbiG"/>
    <property type="match status" value="1"/>
</dbReference>
<dbReference type="GO" id="GO:0061542">
    <property type="term" value="F:3-demethylubiquinol 3-O-methyltransferase activity"/>
    <property type="evidence" value="ECO:0007669"/>
    <property type="project" value="InterPro"/>
</dbReference>
<dbReference type="EMBL" id="KU660014">
    <property type="protein sequence ID" value="AOG17812.1"/>
    <property type="molecule type" value="mRNA"/>
</dbReference>
<evidence type="ECO:0000259" key="5">
    <source>
        <dbReference type="Pfam" id="PF08241"/>
    </source>
</evidence>
<organism evidence="6">
    <name type="scientific">Polypedilum nubifer</name>
    <dbReference type="NCBI Taxonomy" id="54969"/>
    <lineage>
        <taxon>Eukaryota</taxon>
        <taxon>Metazoa</taxon>
        <taxon>Ecdysozoa</taxon>
        <taxon>Arthropoda</taxon>
        <taxon>Hexapoda</taxon>
        <taxon>Insecta</taxon>
        <taxon>Pterygota</taxon>
        <taxon>Neoptera</taxon>
        <taxon>Endopterygota</taxon>
        <taxon>Diptera</taxon>
        <taxon>Nematocera</taxon>
        <taxon>Chironomoidea</taxon>
        <taxon>Chironomidae</taxon>
        <taxon>Chironominae</taxon>
        <taxon>Polypedilum</taxon>
        <taxon>Polypedilum</taxon>
    </lineage>
</organism>
<keyword evidence="4" id="KW-0949">S-adenosyl-L-methionine</keyword>
<protein>
    <submittedName>
        <fullName evidence="6">Putative hexaprenyldihydroxybenzoate methyltransferase</fullName>
    </submittedName>
</protein>
<sequence>MNQNVDANEIEKFSGFGKDWWDSKGSQAALHDFNLIRVPWICEGLMKTKILSKSEREAPNNLEGVAILDVGCGGGILTEALGRFGATVVGLDAASKLIELARDHLENQKDVKGKITYVCETIEEHCEKNPEKYDVVVASEVIEHIGDKESFLEACVKALKPGGSIFMTAPNRGFVSWFFNIFLGEYWFESITKGTHDYKLFISPEEIFKILEKFGCKAVTAKGLRYVLDKAGNYWQYQKYSGIHFCLHALKPE</sequence>
<dbReference type="SUPFAM" id="SSF53335">
    <property type="entry name" value="S-adenosyl-L-methionine-dependent methyltransferases"/>
    <property type="match status" value="1"/>
</dbReference>
<dbReference type="HAMAP" id="MF_00472">
    <property type="entry name" value="UbiG"/>
    <property type="match status" value="1"/>
</dbReference>
<dbReference type="CDD" id="cd02440">
    <property type="entry name" value="AdoMet_MTases"/>
    <property type="match status" value="1"/>
</dbReference>
<evidence type="ECO:0000313" key="6">
    <source>
        <dbReference type="EMBL" id="AOG17812.1"/>
    </source>
</evidence>
<proteinExistence type="evidence at transcript level"/>
<dbReference type="Pfam" id="PF08241">
    <property type="entry name" value="Methyltransf_11"/>
    <property type="match status" value="1"/>
</dbReference>
<dbReference type="PANTHER" id="PTHR43464:SF19">
    <property type="entry name" value="UBIQUINONE BIOSYNTHESIS O-METHYLTRANSFERASE, MITOCHONDRIAL"/>
    <property type="match status" value="1"/>
</dbReference>
<dbReference type="GO" id="GO:0032259">
    <property type="term" value="P:methylation"/>
    <property type="evidence" value="ECO:0007669"/>
    <property type="project" value="UniProtKB-KW"/>
</dbReference>
<gene>
    <name evidence="6" type="primary">Ubmt2</name>
</gene>
<dbReference type="PANTHER" id="PTHR43464">
    <property type="entry name" value="METHYLTRANSFERASE"/>
    <property type="match status" value="1"/>
</dbReference>
<reference evidence="6" key="1">
    <citation type="submission" date="2016-01" db="EMBL/GenBank/DDBJ databases">
        <title>Diversity of S-adenosylmethionine dependent methyltransferases of the cryptobiotic chironomid in relation to desiccation stress resistance.</title>
        <authorList>
            <person name="Deviatiiarov R."/>
            <person name="Gusev O."/>
            <person name="Aupov R."/>
            <person name="Cornette R."/>
            <person name="Kikawada T."/>
        </authorList>
    </citation>
    <scope>NUCLEOTIDE SEQUENCE</scope>
</reference>
<name>A0A1B3PDK8_9DIPT</name>
<evidence type="ECO:0000256" key="4">
    <source>
        <dbReference type="ARBA" id="ARBA00022691"/>
    </source>
</evidence>
<dbReference type="GO" id="GO:0005739">
    <property type="term" value="C:mitochondrion"/>
    <property type="evidence" value="ECO:0007669"/>
    <property type="project" value="TreeGrafter"/>
</dbReference>
<accession>A0A1B3PDK8</accession>
<keyword evidence="1 6" id="KW-0489">Methyltransferase</keyword>
<dbReference type="InterPro" id="IPR029063">
    <property type="entry name" value="SAM-dependent_MTases_sf"/>
</dbReference>
<keyword evidence="2 6" id="KW-0808">Transferase</keyword>
<dbReference type="Gene3D" id="3.40.50.150">
    <property type="entry name" value="Vaccinia Virus protein VP39"/>
    <property type="match status" value="1"/>
</dbReference>
<feature type="domain" description="Methyltransferase type 11" evidence="5">
    <location>
        <begin position="68"/>
        <end position="166"/>
    </location>
</feature>
<dbReference type="AlphaFoldDB" id="A0A1B3PDK8"/>
<evidence type="ECO:0000256" key="3">
    <source>
        <dbReference type="ARBA" id="ARBA00022688"/>
    </source>
</evidence>
<dbReference type="InterPro" id="IPR010233">
    <property type="entry name" value="UbiG_MeTrfase"/>
</dbReference>